<dbReference type="InterPro" id="IPR023346">
    <property type="entry name" value="Lysozyme-like_dom_sf"/>
</dbReference>
<sequence length="433" mass="48221">MRCSKFYLGGLMALAMAFPSAMFFSSASRAQSLDITSLDITSLITQTAPFSISKYNRLVEGLWPEARARGISRATFDRAFAGVVPDPGVLRKAAKQPEFTTPPWHYINKRVSEKRIGNGLEKLAEFEGLLDRIEARYGVDRYVVVAIWGMESSYGFILDDRKIVKPVIQSLSTLAFYGRSKRRKKFGRKQLLAALQILEARDTTPDRMLGSWAGAMGHTQFIPTTYLAYAVDFDGDGRRDIWDNVADALGSTAHYLKKSGWKTGQTWGYEVKLPRGFNYGLTGRRNARTLAQWSTLGVGRVSAKTFPRPTDKAWLVTLAGARGPAFLMLKNFRSILRYNNATSYAVAVGHLADRLRGGGPFVQPWPEGDRLLGREKRKDLQRLLRARGFGISAIDGKIGPNTRKAIRAYQSRVGLVPDGFATKALLDRLLHSS</sequence>
<dbReference type="InterPro" id="IPR036365">
    <property type="entry name" value="PGBD-like_sf"/>
</dbReference>
<dbReference type="Gene3D" id="1.10.530.10">
    <property type="match status" value="1"/>
</dbReference>
<dbReference type="Gene3D" id="1.10.101.10">
    <property type="entry name" value="PGBD-like superfamily/PGBD"/>
    <property type="match status" value="1"/>
</dbReference>
<dbReference type="InterPro" id="IPR002477">
    <property type="entry name" value="Peptidoglycan-bd-like"/>
</dbReference>
<dbReference type="NCBIfam" id="TIGR02283">
    <property type="entry name" value="MltB_2"/>
    <property type="match status" value="1"/>
</dbReference>
<dbReference type="EMBL" id="UOEM01000040">
    <property type="protein sequence ID" value="VAW12227.1"/>
    <property type="molecule type" value="Genomic_DNA"/>
</dbReference>
<dbReference type="InterPro" id="IPR011970">
    <property type="entry name" value="MltB_2"/>
</dbReference>
<evidence type="ECO:0000313" key="3">
    <source>
        <dbReference type="EMBL" id="VAW12227.1"/>
    </source>
</evidence>
<feature type="domain" description="Peptidoglycan binding-like" evidence="1">
    <location>
        <begin position="375"/>
        <end position="429"/>
    </location>
</feature>
<reference evidence="3" key="1">
    <citation type="submission" date="2018-06" db="EMBL/GenBank/DDBJ databases">
        <authorList>
            <person name="Zhirakovskaya E."/>
        </authorList>
    </citation>
    <scope>NUCLEOTIDE SEQUENCE</scope>
</reference>
<feature type="domain" description="Transglycosylase SLT" evidence="2">
    <location>
        <begin position="57"/>
        <end position="353"/>
    </location>
</feature>
<evidence type="ECO:0000259" key="1">
    <source>
        <dbReference type="Pfam" id="PF01471"/>
    </source>
</evidence>
<proteinExistence type="predicted"/>
<dbReference type="InterPro" id="IPR043426">
    <property type="entry name" value="MltB-like"/>
</dbReference>
<evidence type="ECO:0000259" key="2">
    <source>
        <dbReference type="Pfam" id="PF13406"/>
    </source>
</evidence>
<dbReference type="GO" id="GO:0008933">
    <property type="term" value="F:peptidoglycan lytic transglycosylase activity"/>
    <property type="evidence" value="ECO:0007669"/>
    <property type="project" value="TreeGrafter"/>
</dbReference>
<dbReference type="PANTHER" id="PTHR30163">
    <property type="entry name" value="MEMBRANE-BOUND LYTIC MUREIN TRANSGLYCOSYLASE B"/>
    <property type="match status" value="1"/>
</dbReference>
<dbReference type="GO" id="GO:0009253">
    <property type="term" value="P:peptidoglycan catabolic process"/>
    <property type="evidence" value="ECO:0007669"/>
    <property type="project" value="TreeGrafter"/>
</dbReference>
<dbReference type="InterPro" id="IPR031304">
    <property type="entry name" value="SLT_2"/>
</dbReference>
<dbReference type="PANTHER" id="PTHR30163:SF8">
    <property type="entry name" value="LYTIC MUREIN TRANSGLYCOSYLASE"/>
    <property type="match status" value="1"/>
</dbReference>
<dbReference type="SUPFAM" id="SSF47090">
    <property type="entry name" value="PGBD-like"/>
    <property type="match status" value="1"/>
</dbReference>
<dbReference type="Pfam" id="PF13406">
    <property type="entry name" value="SLT_2"/>
    <property type="match status" value="1"/>
</dbReference>
<gene>
    <name evidence="3" type="ORF">MNBD_ALPHA09-1218</name>
</gene>
<accession>A0A3B0TFV4</accession>
<dbReference type="Pfam" id="PF01471">
    <property type="entry name" value="PG_binding_1"/>
    <property type="match status" value="1"/>
</dbReference>
<name>A0A3B0TFV4_9ZZZZ</name>
<dbReference type="CDD" id="cd13399">
    <property type="entry name" value="Slt35-like"/>
    <property type="match status" value="1"/>
</dbReference>
<dbReference type="AlphaFoldDB" id="A0A3B0TFV4"/>
<organism evidence="3">
    <name type="scientific">hydrothermal vent metagenome</name>
    <dbReference type="NCBI Taxonomy" id="652676"/>
    <lineage>
        <taxon>unclassified sequences</taxon>
        <taxon>metagenomes</taxon>
        <taxon>ecological metagenomes</taxon>
    </lineage>
</organism>
<protein>
    <submittedName>
        <fullName evidence="3">Membrane-bound lytic murein transglycosylase B</fullName>
    </submittedName>
</protein>
<dbReference type="SUPFAM" id="SSF53955">
    <property type="entry name" value="Lysozyme-like"/>
    <property type="match status" value="1"/>
</dbReference>
<dbReference type="Gene3D" id="1.10.8.350">
    <property type="entry name" value="Bacterial muramidase"/>
    <property type="match status" value="1"/>
</dbReference>
<dbReference type="InterPro" id="IPR036366">
    <property type="entry name" value="PGBDSf"/>
</dbReference>